<evidence type="ECO:0000313" key="1">
    <source>
        <dbReference type="EMBL" id="JAH26487.1"/>
    </source>
</evidence>
<sequence length="78" mass="8648">MCMAVYVCACIFRTFCPSSEQWSTFVVEEETCNCVQPVEVPNGGEGDDTVKQLVLLQPANQSLNMDSQPFNCFGLPHI</sequence>
<name>A0A0E9RCG4_ANGAN</name>
<protein>
    <submittedName>
        <fullName evidence="1">Uncharacterized protein</fullName>
    </submittedName>
</protein>
<accession>A0A0E9RCG4</accession>
<reference evidence="1" key="1">
    <citation type="submission" date="2014-11" db="EMBL/GenBank/DDBJ databases">
        <authorList>
            <person name="Amaro Gonzalez C."/>
        </authorList>
    </citation>
    <scope>NUCLEOTIDE SEQUENCE</scope>
</reference>
<dbReference type="AlphaFoldDB" id="A0A0E9RCG4"/>
<proteinExistence type="predicted"/>
<dbReference type="EMBL" id="GBXM01082090">
    <property type="protein sequence ID" value="JAH26487.1"/>
    <property type="molecule type" value="Transcribed_RNA"/>
</dbReference>
<organism evidence="1">
    <name type="scientific">Anguilla anguilla</name>
    <name type="common">European freshwater eel</name>
    <name type="synonym">Muraena anguilla</name>
    <dbReference type="NCBI Taxonomy" id="7936"/>
    <lineage>
        <taxon>Eukaryota</taxon>
        <taxon>Metazoa</taxon>
        <taxon>Chordata</taxon>
        <taxon>Craniata</taxon>
        <taxon>Vertebrata</taxon>
        <taxon>Euteleostomi</taxon>
        <taxon>Actinopterygii</taxon>
        <taxon>Neopterygii</taxon>
        <taxon>Teleostei</taxon>
        <taxon>Anguilliformes</taxon>
        <taxon>Anguillidae</taxon>
        <taxon>Anguilla</taxon>
    </lineage>
</organism>
<reference evidence="1" key="2">
    <citation type="journal article" date="2015" name="Fish Shellfish Immunol.">
        <title>Early steps in the European eel (Anguilla anguilla)-Vibrio vulnificus interaction in the gills: Role of the RtxA13 toxin.</title>
        <authorList>
            <person name="Callol A."/>
            <person name="Pajuelo D."/>
            <person name="Ebbesson L."/>
            <person name="Teles M."/>
            <person name="MacKenzie S."/>
            <person name="Amaro C."/>
        </authorList>
    </citation>
    <scope>NUCLEOTIDE SEQUENCE</scope>
</reference>